<name>A0A3P3XI24_9SPIR</name>
<sequence length="246" mass="26582">MAKLALSLAVVCALSTAPGFAQSWPEGKDSDRFDAGQGALEIAFLGHGSLVLLYKGSYIYVDPVSQYANFSKYPKADLILVTHEHGDHLDAGAIAVLSKNGTRIILPEASRQKLGKGEALGHNHTVEAAGARVMAVPAYNVTPNRTGYHPKDRKDNGYVITAGSLRIYIAGDTEPIPEMANLDPIDITFLPMNQPYTMTPEQAAASARVIKPKILYPYHFGSTDTAALQKLLAANPEIEVRIRNLQ</sequence>
<accession>A0A3P3XI24</accession>
<proteinExistence type="predicted"/>
<protein>
    <recommendedName>
        <fullName evidence="3">Metal-dependent hydrolase</fullName>
    </recommendedName>
</protein>
<dbReference type="PANTHER" id="PTHR43546:SF3">
    <property type="entry name" value="UPF0173 METAL-DEPENDENT HYDROLASE MJ1163"/>
    <property type="match status" value="1"/>
</dbReference>
<dbReference type="Pfam" id="PF13483">
    <property type="entry name" value="Lactamase_B_3"/>
    <property type="match status" value="1"/>
</dbReference>
<dbReference type="SUPFAM" id="SSF56281">
    <property type="entry name" value="Metallo-hydrolase/oxidoreductase"/>
    <property type="match status" value="1"/>
</dbReference>
<dbReference type="EMBL" id="FWDM01000018">
    <property type="protein sequence ID" value="SLM12451.1"/>
    <property type="molecule type" value="Genomic_DNA"/>
</dbReference>
<reference evidence="2" key="1">
    <citation type="submission" date="2017-02" db="EMBL/GenBank/DDBJ databases">
        <authorList>
            <person name="Regsiter A."/>
            <person name="William W."/>
        </authorList>
    </citation>
    <scope>NUCLEOTIDE SEQUENCE</scope>
    <source>
        <strain evidence="2">Bib</strain>
    </source>
</reference>
<feature type="signal peptide" evidence="1">
    <location>
        <begin position="1"/>
        <end position="21"/>
    </location>
</feature>
<dbReference type="AlphaFoldDB" id="A0A3P3XI24"/>
<feature type="chain" id="PRO_5017924805" description="Metal-dependent hydrolase" evidence="1">
    <location>
        <begin position="22"/>
        <end position="246"/>
    </location>
</feature>
<evidence type="ECO:0008006" key="3">
    <source>
        <dbReference type="Google" id="ProtNLM"/>
    </source>
</evidence>
<organism evidence="2">
    <name type="scientific">uncultured spirochete</name>
    <dbReference type="NCBI Taxonomy" id="156406"/>
    <lineage>
        <taxon>Bacteria</taxon>
        <taxon>Pseudomonadati</taxon>
        <taxon>Spirochaetota</taxon>
        <taxon>Spirochaetia</taxon>
        <taxon>Spirochaetales</taxon>
        <taxon>environmental samples</taxon>
    </lineage>
</organism>
<evidence type="ECO:0000256" key="1">
    <source>
        <dbReference type="SAM" id="SignalP"/>
    </source>
</evidence>
<dbReference type="InterPro" id="IPR036866">
    <property type="entry name" value="RibonucZ/Hydroxyglut_hydro"/>
</dbReference>
<dbReference type="Gene3D" id="3.60.15.10">
    <property type="entry name" value="Ribonuclease Z/Hydroxyacylglutathione hydrolase-like"/>
    <property type="match status" value="1"/>
</dbReference>
<evidence type="ECO:0000313" key="2">
    <source>
        <dbReference type="EMBL" id="SLM12451.1"/>
    </source>
</evidence>
<gene>
    <name evidence="2" type="ORF">SPIROBIBN47_250045</name>
</gene>
<dbReference type="InterPro" id="IPR050114">
    <property type="entry name" value="UPF0173_UPF0282_UlaG_hydrolase"/>
</dbReference>
<keyword evidence="1" id="KW-0732">Signal</keyword>
<dbReference type="PANTHER" id="PTHR43546">
    <property type="entry name" value="UPF0173 METAL-DEPENDENT HYDROLASE MJ1163-RELATED"/>
    <property type="match status" value="1"/>
</dbReference>